<proteinExistence type="inferred from homology"/>
<dbReference type="GO" id="GO:0005634">
    <property type="term" value="C:nucleus"/>
    <property type="evidence" value="ECO:0007669"/>
    <property type="project" value="TreeGrafter"/>
</dbReference>
<evidence type="ECO:0000313" key="7">
    <source>
        <dbReference type="EMBL" id="GFP96104.1"/>
    </source>
</evidence>
<dbReference type="OrthoDB" id="414463at2759"/>
<dbReference type="GO" id="GO:0016799">
    <property type="term" value="F:hydrolase activity, hydrolyzing N-glycosyl compounds"/>
    <property type="evidence" value="ECO:0007669"/>
    <property type="project" value="TreeGrafter"/>
</dbReference>
<dbReference type="GO" id="GO:0009691">
    <property type="term" value="P:cytokinin biosynthetic process"/>
    <property type="evidence" value="ECO:0007669"/>
    <property type="project" value="UniProtKB-KW"/>
</dbReference>
<gene>
    <name evidence="7" type="ORF">PHJA_001754500</name>
</gene>
<dbReference type="Pfam" id="PF03641">
    <property type="entry name" value="Lysine_decarbox"/>
    <property type="match status" value="1"/>
</dbReference>
<name>A0A830CIG8_9LAMI</name>
<comment type="catalytic activity">
    <reaction evidence="6">
        <text>9-ribosyl-trans-zeatin 5'-phosphate + H2O = trans-zeatin + D-ribose 5-phosphate</text>
        <dbReference type="Rhea" id="RHEA:48564"/>
        <dbReference type="ChEBI" id="CHEBI:15377"/>
        <dbReference type="ChEBI" id="CHEBI:16522"/>
        <dbReference type="ChEBI" id="CHEBI:78346"/>
        <dbReference type="ChEBI" id="CHEBI:87947"/>
        <dbReference type="EC" id="3.2.2.n1"/>
    </reaction>
</comment>
<dbReference type="GO" id="GO:0005829">
    <property type="term" value="C:cytosol"/>
    <property type="evidence" value="ECO:0007669"/>
    <property type="project" value="TreeGrafter"/>
</dbReference>
<dbReference type="SUPFAM" id="SSF102405">
    <property type="entry name" value="MCP/YpsA-like"/>
    <property type="match status" value="1"/>
</dbReference>
<evidence type="ECO:0000256" key="4">
    <source>
        <dbReference type="ARBA" id="ARBA00024884"/>
    </source>
</evidence>
<dbReference type="InterPro" id="IPR031100">
    <property type="entry name" value="LOG_fam"/>
</dbReference>
<reference evidence="7" key="1">
    <citation type="submission" date="2020-07" db="EMBL/GenBank/DDBJ databases">
        <title>Ethylene signaling mediates host invasion by parasitic plants.</title>
        <authorList>
            <person name="Yoshida S."/>
        </authorList>
    </citation>
    <scope>NUCLEOTIDE SEQUENCE</scope>
    <source>
        <strain evidence="7">Okayama</strain>
    </source>
</reference>
<accession>A0A830CIG8</accession>
<comment type="function">
    <text evidence="4">Cytokinin-activating enzyme working in the direct activation pathway. Phosphoribohydrolase that converts inactive cytokinin nucleotides to the biologically active free-base forms.</text>
</comment>
<evidence type="ECO:0000256" key="5">
    <source>
        <dbReference type="ARBA" id="ARBA00047718"/>
    </source>
</evidence>
<protein>
    <recommendedName>
        <fullName evidence="2">cytokinin riboside 5'-monophosphate phosphoribohydrolase</fullName>
        <ecNumber evidence="2">3.2.2.n1</ecNumber>
    </recommendedName>
</protein>
<evidence type="ECO:0000256" key="1">
    <source>
        <dbReference type="ARBA" id="ARBA00006763"/>
    </source>
</evidence>
<dbReference type="AlphaFoldDB" id="A0A830CIG8"/>
<evidence type="ECO:0000313" key="8">
    <source>
        <dbReference type="Proteomes" id="UP000653305"/>
    </source>
</evidence>
<dbReference type="Gene3D" id="3.40.50.450">
    <property type="match status" value="1"/>
</dbReference>
<comment type="similarity">
    <text evidence="1">Belongs to the LOG family.</text>
</comment>
<dbReference type="EC" id="3.2.2.n1" evidence="2"/>
<keyword evidence="7" id="KW-0378">Hydrolase</keyword>
<dbReference type="Proteomes" id="UP000653305">
    <property type="component" value="Unassembled WGS sequence"/>
</dbReference>
<comment type="caution">
    <text evidence="7">The sequence shown here is derived from an EMBL/GenBank/DDBJ whole genome shotgun (WGS) entry which is preliminary data.</text>
</comment>
<dbReference type="EMBL" id="BMAC01000421">
    <property type="protein sequence ID" value="GFP96104.1"/>
    <property type="molecule type" value="Genomic_DNA"/>
</dbReference>
<keyword evidence="3" id="KW-0203">Cytokinin biosynthesis</keyword>
<sequence length="77" mass="8811">MHERKDEMARRADAFIALPGGYGTMEELLEMITWSQLGIHNKPVSLIILPSVSETLEIIITKIPLRFSFISKRYGHL</sequence>
<evidence type="ECO:0000256" key="2">
    <source>
        <dbReference type="ARBA" id="ARBA00012205"/>
    </source>
</evidence>
<comment type="catalytic activity">
    <reaction evidence="5">
        <text>N(6)-(dimethylallyl)adenosine 5'-phosphate + H2O = N(6)-dimethylallyladenine + D-ribose 5-phosphate</text>
        <dbReference type="Rhea" id="RHEA:48560"/>
        <dbReference type="ChEBI" id="CHEBI:15377"/>
        <dbReference type="ChEBI" id="CHEBI:17660"/>
        <dbReference type="ChEBI" id="CHEBI:57526"/>
        <dbReference type="ChEBI" id="CHEBI:78346"/>
        <dbReference type="EC" id="3.2.2.n1"/>
    </reaction>
</comment>
<dbReference type="PANTHER" id="PTHR31223:SF56">
    <property type="entry name" value="CYTOKININ RIBOSIDE 5'-MONOPHOSPHATE PHOSPHORIBOHYDROLASE"/>
    <property type="match status" value="1"/>
</dbReference>
<keyword evidence="8" id="KW-1185">Reference proteome</keyword>
<organism evidence="7 8">
    <name type="scientific">Phtheirospermum japonicum</name>
    <dbReference type="NCBI Taxonomy" id="374723"/>
    <lineage>
        <taxon>Eukaryota</taxon>
        <taxon>Viridiplantae</taxon>
        <taxon>Streptophyta</taxon>
        <taxon>Embryophyta</taxon>
        <taxon>Tracheophyta</taxon>
        <taxon>Spermatophyta</taxon>
        <taxon>Magnoliopsida</taxon>
        <taxon>eudicotyledons</taxon>
        <taxon>Gunneridae</taxon>
        <taxon>Pentapetalae</taxon>
        <taxon>asterids</taxon>
        <taxon>lamiids</taxon>
        <taxon>Lamiales</taxon>
        <taxon>Orobanchaceae</taxon>
        <taxon>Orobanchaceae incertae sedis</taxon>
        <taxon>Phtheirospermum</taxon>
    </lineage>
</organism>
<evidence type="ECO:0000256" key="6">
    <source>
        <dbReference type="ARBA" id="ARBA00049153"/>
    </source>
</evidence>
<evidence type="ECO:0000256" key="3">
    <source>
        <dbReference type="ARBA" id="ARBA00022712"/>
    </source>
</evidence>
<dbReference type="PANTHER" id="PTHR31223">
    <property type="entry name" value="LOG FAMILY PROTEIN YJL055W"/>
    <property type="match status" value="1"/>
</dbReference>